<protein>
    <recommendedName>
        <fullName evidence="12">DNA 3'-5' helicase</fullName>
        <ecNumber evidence="12">5.6.2.4</ecNumber>
    </recommendedName>
</protein>
<dbReference type="GeneID" id="92757899"/>
<reference evidence="17 18" key="2">
    <citation type="submission" date="2010-03" db="EMBL/GenBank/DDBJ databases">
        <authorList>
            <person name="Pajon A."/>
        </authorList>
    </citation>
    <scope>NUCLEOTIDE SEQUENCE [LARGE SCALE GENOMIC DNA]</scope>
    <source>
        <strain evidence="17 18">WAL 8301</strain>
    </source>
</reference>
<dbReference type="BioCyc" id="ASHA717959:AL1_RS03585-MONOMER"/>
<comment type="catalytic activity">
    <reaction evidence="11">
        <text>Couples ATP hydrolysis with the unwinding of duplex DNA by translocating in the 3'-5' direction.</text>
        <dbReference type="EC" id="5.6.2.4"/>
    </reaction>
</comment>
<dbReference type="Pfam" id="PF00580">
    <property type="entry name" value="UvrD-helicase"/>
    <property type="match status" value="1"/>
</dbReference>
<dbReference type="GO" id="GO:0004527">
    <property type="term" value="F:exonuclease activity"/>
    <property type="evidence" value="ECO:0007669"/>
    <property type="project" value="UniProtKB-KW"/>
</dbReference>
<dbReference type="InterPro" id="IPR011604">
    <property type="entry name" value="PDDEXK-like_dom_sf"/>
</dbReference>
<evidence type="ECO:0000256" key="11">
    <source>
        <dbReference type="ARBA" id="ARBA00034617"/>
    </source>
</evidence>
<gene>
    <name evidence="17" type="ORF">AL1_07620</name>
</gene>
<evidence type="ECO:0000256" key="5">
    <source>
        <dbReference type="ARBA" id="ARBA00022806"/>
    </source>
</evidence>
<dbReference type="Pfam" id="PF13361">
    <property type="entry name" value="UvrD_C"/>
    <property type="match status" value="1"/>
</dbReference>
<dbReference type="OrthoDB" id="1100019at2"/>
<keyword evidence="7 14" id="KW-0067">ATP-binding</keyword>
<dbReference type="Gene3D" id="3.90.320.10">
    <property type="match status" value="1"/>
</dbReference>
<feature type="domain" description="UvrD-like helicase ATP-binding" evidence="15">
    <location>
        <begin position="1"/>
        <end position="415"/>
    </location>
</feature>
<keyword evidence="3" id="KW-0227">DNA damage</keyword>
<evidence type="ECO:0000256" key="4">
    <source>
        <dbReference type="ARBA" id="ARBA00022801"/>
    </source>
</evidence>
<dbReference type="SUPFAM" id="SSF52980">
    <property type="entry name" value="Restriction endonuclease-like"/>
    <property type="match status" value="1"/>
</dbReference>
<evidence type="ECO:0000256" key="8">
    <source>
        <dbReference type="ARBA" id="ARBA00023125"/>
    </source>
</evidence>
<dbReference type="EMBL" id="FP929032">
    <property type="protein sequence ID" value="CBK63334.1"/>
    <property type="molecule type" value="Genomic_DNA"/>
</dbReference>
<dbReference type="GO" id="GO:0003677">
    <property type="term" value="F:DNA binding"/>
    <property type="evidence" value="ECO:0007669"/>
    <property type="project" value="UniProtKB-KW"/>
</dbReference>
<dbReference type="Pfam" id="PF12705">
    <property type="entry name" value="PDDEXK_1"/>
    <property type="match status" value="1"/>
</dbReference>
<dbReference type="GO" id="GO:0043138">
    <property type="term" value="F:3'-5' DNA helicase activity"/>
    <property type="evidence" value="ECO:0007669"/>
    <property type="project" value="UniProtKB-EC"/>
</dbReference>
<evidence type="ECO:0000256" key="7">
    <source>
        <dbReference type="ARBA" id="ARBA00022840"/>
    </source>
</evidence>
<name>D4IK72_9BACT</name>
<dbReference type="InterPro" id="IPR014017">
    <property type="entry name" value="DNA_helicase_UvrD-like_C"/>
</dbReference>
<keyword evidence="18" id="KW-1185">Reference proteome</keyword>
<dbReference type="InterPro" id="IPR038726">
    <property type="entry name" value="PDDEXK_AddAB-type"/>
</dbReference>
<dbReference type="HOGENOM" id="CLU_001114_1_2_10"/>
<dbReference type="PANTHER" id="PTHR11070">
    <property type="entry name" value="UVRD / RECB / PCRA DNA HELICASE FAMILY MEMBER"/>
    <property type="match status" value="1"/>
</dbReference>
<feature type="domain" description="UvrD-like helicase C-terminal" evidence="16">
    <location>
        <begin position="416"/>
        <end position="677"/>
    </location>
</feature>
<evidence type="ECO:0000313" key="17">
    <source>
        <dbReference type="EMBL" id="CBK63334.1"/>
    </source>
</evidence>
<dbReference type="AlphaFoldDB" id="D4IK72"/>
<dbReference type="PROSITE" id="PS51198">
    <property type="entry name" value="UVRD_HELICASE_ATP_BIND"/>
    <property type="match status" value="1"/>
</dbReference>
<evidence type="ECO:0000256" key="12">
    <source>
        <dbReference type="ARBA" id="ARBA00034808"/>
    </source>
</evidence>
<proteinExistence type="predicted"/>
<comment type="catalytic activity">
    <reaction evidence="13">
        <text>ATP + H2O = ADP + phosphate + H(+)</text>
        <dbReference type="Rhea" id="RHEA:13065"/>
        <dbReference type="ChEBI" id="CHEBI:15377"/>
        <dbReference type="ChEBI" id="CHEBI:15378"/>
        <dbReference type="ChEBI" id="CHEBI:30616"/>
        <dbReference type="ChEBI" id="CHEBI:43474"/>
        <dbReference type="ChEBI" id="CHEBI:456216"/>
        <dbReference type="EC" id="5.6.2.4"/>
    </reaction>
</comment>
<dbReference type="EC" id="5.6.2.4" evidence="12"/>
<keyword evidence="1" id="KW-0540">Nuclease</keyword>
<reference evidence="17 18" key="1">
    <citation type="submission" date="2010-03" db="EMBL/GenBank/DDBJ databases">
        <title>The genome sequence of Alistipes shahii WAL 8301.</title>
        <authorList>
            <consortium name="metaHIT consortium -- http://www.metahit.eu/"/>
            <person name="Pajon A."/>
            <person name="Turner K."/>
            <person name="Parkhill J."/>
        </authorList>
    </citation>
    <scope>NUCLEOTIDE SEQUENCE [LARGE SCALE GENOMIC DNA]</scope>
    <source>
        <strain evidence="17 18">WAL 8301</strain>
    </source>
</reference>
<dbReference type="RefSeq" id="WP_015546269.1">
    <property type="nucleotide sequence ID" value="NC_021030.1"/>
</dbReference>
<feature type="binding site" evidence="14">
    <location>
        <begin position="9"/>
        <end position="16"/>
    </location>
    <ligand>
        <name>ATP</name>
        <dbReference type="ChEBI" id="CHEBI:30616"/>
    </ligand>
</feature>
<dbReference type="GO" id="GO:0005829">
    <property type="term" value="C:cytosol"/>
    <property type="evidence" value="ECO:0007669"/>
    <property type="project" value="TreeGrafter"/>
</dbReference>
<sequence length="1042" mass="117237">MRNIHYISAGAGSGKTHTLTEILADHIASGFCRPGEVLLTTFTEAAASEFREKTRRKLLEKGLVDAAFEMAGARIGTIHSVAKSLIDRYWYRLGLAPSVTVLDDEGRTRHINESLAALATDDDLRAFRRLQRCFGFTRQEGLYQVSNPDFWKQHLERILAWMDNYEVSLEESLDYCRRQFDAFFLMHPGDTSLEAQLEQVKSYLQAVSNSGETSPTTRNNIAPLLALSVEEESYVFTVKALSTVGNLPKKLQNKPFAPGYVQVCETLEKSLRHVSHGRLLKDYVERIFRLAADWRRDYADYKRRNRLIDFNDMERYSVQLLDLEEVARDIRKSTRLVLVDEFQDCSPIEIRLFDRLSEIVEESVWVGDTKQSIYGFRGSNAEMIETVTQQFSEDAAQPNAAGCFRTSLPKSYRSREKLVRAANAVFTPIFGPAAALEPHHGEEGVESVPPLELWQVGGDFFEGVADGVEALIRLGVAPGDIAILARRNDQVDALAGSLRNRGIPVATAETAIGDYLEVQLLVALLNYAVLHDDFSKAAILALLADCPVDELLERRLDYLADPGDSRWLEEDDLFRKIDRVIDRNRQQSISGFVESLIVELDFENRINRWSGPEAARRRAHLDSVLALAADYETQAAQTGGASLGGFARCLEQGQMTERPFEKDPWAVSVLSYHKSKGLEWKHVILTGLERDYRKRLFAQDLFEVQLHRAADSDGGDARRLISLFPNLFGASSVPRCLEDQLRELLHYEAADRRVGREEARLLYVGFTRARDQLIAVQPLKSARNGTTTPQSLEWLIQVGAATNERMWHAWNEPIPIRPFVGAAASRTAVEPPTAERYLRPEPPVQTPELRYLQPSQLAADPNRKPEVTLVADRGARIELRAGAETPMAEIGTTLHNILALCSPGSENVTGRARQILGRHGMETVVPHPEQIGAMAEWLFGWLEREYGPARKIWHERPIRMWCNGQELNGSIDLVWETDHGCVVVDFKSFPGTREAVTNPSGEHFAGRYAPQLTAYRRVLEAAGEQVRDTLVCYVVQGCLVRV</sequence>
<dbReference type="InterPro" id="IPR027417">
    <property type="entry name" value="P-loop_NTPase"/>
</dbReference>
<keyword evidence="5 14" id="KW-0347">Helicase</keyword>
<evidence type="ECO:0000256" key="9">
    <source>
        <dbReference type="ARBA" id="ARBA00023204"/>
    </source>
</evidence>
<evidence type="ECO:0000259" key="15">
    <source>
        <dbReference type="PROSITE" id="PS51198"/>
    </source>
</evidence>
<dbReference type="InterPro" id="IPR000212">
    <property type="entry name" value="DNA_helicase_UvrD/REP"/>
</dbReference>
<evidence type="ECO:0000256" key="14">
    <source>
        <dbReference type="PROSITE-ProRule" id="PRU00560"/>
    </source>
</evidence>
<dbReference type="InterPro" id="IPR014016">
    <property type="entry name" value="UvrD-like_ATP-bd"/>
</dbReference>
<dbReference type="GO" id="GO:0005524">
    <property type="term" value="F:ATP binding"/>
    <property type="evidence" value="ECO:0007669"/>
    <property type="project" value="UniProtKB-UniRule"/>
</dbReference>
<dbReference type="PROSITE" id="PS51217">
    <property type="entry name" value="UVRD_HELICASE_CTER"/>
    <property type="match status" value="1"/>
</dbReference>
<evidence type="ECO:0000256" key="6">
    <source>
        <dbReference type="ARBA" id="ARBA00022839"/>
    </source>
</evidence>
<evidence type="ECO:0000256" key="2">
    <source>
        <dbReference type="ARBA" id="ARBA00022741"/>
    </source>
</evidence>
<evidence type="ECO:0000259" key="16">
    <source>
        <dbReference type="PROSITE" id="PS51217"/>
    </source>
</evidence>
<dbReference type="Proteomes" id="UP000008794">
    <property type="component" value="Chromosome"/>
</dbReference>
<keyword evidence="10" id="KW-0413">Isomerase</keyword>
<dbReference type="GO" id="GO:0000725">
    <property type="term" value="P:recombinational repair"/>
    <property type="evidence" value="ECO:0007669"/>
    <property type="project" value="TreeGrafter"/>
</dbReference>
<keyword evidence="2 14" id="KW-0547">Nucleotide-binding</keyword>
<dbReference type="STRING" id="717959.AL1_07620"/>
<dbReference type="InterPro" id="IPR011335">
    <property type="entry name" value="Restrct_endonuc-II-like"/>
</dbReference>
<keyword evidence="6 17" id="KW-0269">Exonuclease</keyword>
<evidence type="ECO:0000256" key="1">
    <source>
        <dbReference type="ARBA" id="ARBA00022722"/>
    </source>
</evidence>
<accession>D4IK72</accession>
<organism evidence="17 18">
    <name type="scientific">Alistipes shahii WAL 8301</name>
    <dbReference type="NCBI Taxonomy" id="717959"/>
    <lineage>
        <taxon>Bacteria</taxon>
        <taxon>Pseudomonadati</taxon>
        <taxon>Bacteroidota</taxon>
        <taxon>Bacteroidia</taxon>
        <taxon>Bacteroidales</taxon>
        <taxon>Rikenellaceae</taxon>
        <taxon>Alistipes</taxon>
    </lineage>
</organism>
<evidence type="ECO:0000256" key="10">
    <source>
        <dbReference type="ARBA" id="ARBA00023235"/>
    </source>
</evidence>
<dbReference type="PANTHER" id="PTHR11070:SF67">
    <property type="entry name" value="DNA 3'-5' HELICASE"/>
    <property type="match status" value="1"/>
</dbReference>
<evidence type="ECO:0000313" key="18">
    <source>
        <dbReference type="Proteomes" id="UP000008794"/>
    </source>
</evidence>
<evidence type="ECO:0000256" key="13">
    <source>
        <dbReference type="ARBA" id="ARBA00048988"/>
    </source>
</evidence>
<dbReference type="Gene3D" id="3.40.50.300">
    <property type="entry name" value="P-loop containing nucleotide triphosphate hydrolases"/>
    <property type="match status" value="4"/>
</dbReference>
<dbReference type="KEGG" id="ash:AL1_07620"/>
<evidence type="ECO:0000256" key="3">
    <source>
        <dbReference type="ARBA" id="ARBA00022763"/>
    </source>
</evidence>
<dbReference type="PATRIC" id="fig|717959.3.peg.2322"/>
<dbReference type="SUPFAM" id="SSF52540">
    <property type="entry name" value="P-loop containing nucleoside triphosphate hydrolases"/>
    <property type="match status" value="1"/>
</dbReference>
<keyword evidence="4 14" id="KW-0378">Hydrolase</keyword>
<keyword evidence="8" id="KW-0238">DNA-binding</keyword>
<keyword evidence="9" id="KW-0234">DNA repair</keyword>